<evidence type="ECO:0000313" key="3">
    <source>
        <dbReference type="EMBL" id="GGA28497.1"/>
    </source>
</evidence>
<evidence type="ECO:0000313" key="4">
    <source>
        <dbReference type="Proteomes" id="UP000628017"/>
    </source>
</evidence>
<dbReference type="GO" id="GO:0000160">
    <property type="term" value="P:phosphorelay signal transduction system"/>
    <property type="evidence" value="ECO:0007669"/>
    <property type="project" value="InterPro"/>
</dbReference>
<proteinExistence type="predicted"/>
<evidence type="ECO:0000256" key="1">
    <source>
        <dbReference type="PROSITE-ProRule" id="PRU00169"/>
    </source>
</evidence>
<feature type="domain" description="Response regulatory" evidence="2">
    <location>
        <begin position="2"/>
        <end position="58"/>
    </location>
</feature>
<protein>
    <recommendedName>
        <fullName evidence="2">Response regulatory domain-containing protein</fullName>
    </recommendedName>
</protein>
<dbReference type="AlphaFoldDB" id="A0A916R1W8"/>
<dbReference type="EMBL" id="BMKA01000005">
    <property type="protein sequence ID" value="GGA28497.1"/>
    <property type="molecule type" value="Genomic_DNA"/>
</dbReference>
<dbReference type="SUPFAM" id="SSF52172">
    <property type="entry name" value="CheY-like"/>
    <property type="match status" value="1"/>
</dbReference>
<dbReference type="InterPro" id="IPR011006">
    <property type="entry name" value="CheY-like_superfamily"/>
</dbReference>
<reference evidence="3" key="1">
    <citation type="journal article" date="2014" name="Int. J. Syst. Evol. Microbiol.">
        <title>Complete genome sequence of Corynebacterium casei LMG S-19264T (=DSM 44701T), isolated from a smear-ripened cheese.</title>
        <authorList>
            <consortium name="US DOE Joint Genome Institute (JGI-PGF)"/>
            <person name="Walter F."/>
            <person name="Albersmeier A."/>
            <person name="Kalinowski J."/>
            <person name="Ruckert C."/>
        </authorList>
    </citation>
    <scope>NUCLEOTIDE SEQUENCE</scope>
    <source>
        <strain evidence="3">CGMCC 1.15880</strain>
    </source>
</reference>
<evidence type="ECO:0000259" key="2">
    <source>
        <dbReference type="PROSITE" id="PS50110"/>
    </source>
</evidence>
<gene>
    <name evidence="3" type="ORF">GCM10011498_32010</name>
</gene>
<reference evidence="3" key="2">
    <citation type="submission" date="2020-09" db="EMBL/GenBank/DDBJ databases">
        <authorList>
            <person name="Sun Q."/>
            <person name="Zhou Y."/>
        </authorList>
    </citation>
    <scope>NUCLEOTIDE SEQUENCE</scope>
    <source>
        <strain evidence="3">CGMCC 1.15880</strain>
    </source>
</reference>
<accession>A0A916R1W8</accession>
<dbReference type="PROSITE" id="PS50110">
    <property type="entry name" value="RESPONSE_REGULATORY"/>
    <property type="match status" value="1"/>
</dbReference>
<name>A0A916R1W8_9RHOB</name>
<sequence length="58" mass="6536">MRILIADDHDLVRDTIAAYIQSDPENTVAPAANLQDALDHITKDVPSIWCFWILTCPE</sequence>
<comment type="caution">
    <text evidence="3">The sequence shown here is derived from an EMBL/GenBank/DDBJ whole genome shotgun (WGS) entry which is preliminary data.</text>
</comment>
<organism evidence="3 4">
    <name type="scientific">Neptunicoccus cionae</name>
    <dbReference type="NCBI Taxonomy" id="2035344"/>
    <lineage>
        <taxon>Bacteria</taxon>
        <taxon>Pseudomonadati</taxon>
        <taxon>Pseudomonadota</taxon>
        <taxon>Alphaproteobacteria</taxon>
        <taxon>Rhodobacterales</taxon>
        <taxon>Paracoccaceae</taxon>
        <taxon>Neptunicoccus</taxon>
    </lineage>
</organism>
<dbReference type="InterPro" id="IPR001789">
    <property type="entry name" value="Sig_transdc_resp-reg_receiver"/>
</dbReference>
<comment type="caution">
    <text evidence="1">Lacks conserved residue(s) required for the propagation of feature annotation.</text>
</comment>
<dbReference type="Gene3D" id="3.40.50.2300">
    <property type="match status" value="1"/>
</dbReference>
<dbReference type="Proteomes" id="UP000628017">
    <property type="component" value="Unassembled WGS sequence"/>
</dbReference>
<keyword evidence="4" id="KW-1185">Reference proteome</keyword>